<dbReference type="RefSeq" id="WP_005814031.1">
    <property type="nucleotide sequence ID" value="NZ_JH414482.1"/>
</dbReference>
<keyword evidence="8" id="KW-0812">Transmembrane</keyword>
<feature type="region of interest" description="Disordered" evidence="7">
    <location>
        <begin position="47"/>
        <end position="68"/>
    </location>
</feature>
<dbReference type="Gene3D" id="1.10.1130.10">
    <property type="entry name" value="Flavocytochrome C3, Chain A"/>
    <property type="match status" value="1"/>
</dbReference>
<evidence type="ECO:0000256" key="4">
    <source>
        <dbReference type="ARBA" id="ARBA00022723"/>
    </source>
</evidence>
<organism evidence="10 11">
    <name type="scientific">Desulfitobacterium hafniense DP7</name>
    <dbReference type="NCBI Taxonomy" id="537010"/>
    <lineage>
        <taxon>Bacteria</taxon>
        <taxon>Bacillati</taxon>
        <taxon>Bacillota</taxon>
        <taxon>Clostridia</taxon>
        <taxon>Eubacteriales</taxon>
        <taxon>Desulfitobacteriaceae</taxon>
        <taxon>Desulfitobacterium</taxon>
    </lineage>
</organism>
<comment type="subcellular location">
    <subcellularLocation>
        <location evidence="1">Cell envelope</location>
    </subcellularLocation>
</comment>
<keyword evidence="5" id="KW-0249">Electron transport</keyword>
<evidence type="ECO:0000256" key="6">
    <source>
        <dbReference type="ARBA" id="ARBA00023004"/>
    </source>
</evidence>
<keyword evidence="6" id="KW-0408">Iron</keyword>
<evidence type="ECO:0000256" key="2">
    <source>
        <dbReference type="ARBA" id="ARBA00022448"/>
    </source>
</evidence>
<dbReference type="GO" id="GO:0030313">
    <property type="term" value="C:cell envelope"/>
    <property type="evidence" value="ECO:0007669"/>
    <property type="project" value="UniProtKB-SubCell"/>
</dbReference>
<evidence type="ECO:0000313" key="11">
    <source>
        <dbReference type="Proteomes" id="UP000004416"/>
    </source>
</evidence>
<keyword evidence="8" id="KW-0472">Membrane</keyword>
<sequence length="223" mass="23749">MRSRVPMKMTSVKKVPATKTIGVVMIVIMLFALTALVFGCAPSTETGTKGSAETGAKGNSPEAPANDPYAVSFTWETNADCSVCHQKEHDSFADATTKAGVHSTLPCSTCHTDSALSTVHKEVTSASKTPIRLRSTKVEQATCLNCHENLESLAQKSAGTTVLTDAKGTVVNPHALPETSDHAIISCVSCHKMHTAEAVEKTAQDLCISCHHEKVFTCYTCHD</sequence>
<keyword evidence="2" id="KW-0813">Transport</keyword>
<reference evidence="10 11" key="1">
    <citation type="submission" date="2011-08" db="EMBL/GenBank/DDBJ databases">
        <authorList>
            <person name="Weinstock G."/>
            <person name="Sodergren E."/>
            <person name="Clifton S."/>
            <person name="Fulton L."/>
            <person name="Fulton B."/>
            <person name="Courtney L."/>
            <person name="Fronick C."/>
            <person name="Harrison M."/>
            <person name="Strong C."/>
            <person name="Farmer C."/>
            <person name="Delahaunty K."/>
            <person name="Markovic C."/>
            <person name="Hall O."/>
            <person name="Minx P."/>
            <person name="Tomlinson C."/>
            <person name="Mitreva M."/>
            <person name="Hou S."/>
            <person name="Chen J."/>
            <person name="Wollam A."/>
            <person name="Pepin K.H."/>
            <person name="Johnson M."/>
            <person name="Bhonagiri V."/>
            <person name="Zhang X."/>
            <person name="Suruliraj S."/>
            <person name="Warren W."/>
            <person name="Chinwalla A."/>
            <person name="Mardis E.R."/>
            <person name="Wilson R.K."/>
        </authorList>
    </citation>
    <scope>NUCLEOTIDE SEQUENCE [LARGE SCALE GENOMIC DNA]</scope>
    <source>
        <strain evidence="10 11">DP7</strain>
    </source>
</reference>
<gene>
    <name evidence="10" type="ORF">HMPREF0322_03414</name>
</gene>
<protein>
    <submittedName>
        <fullName evidence="10">Doubled CXXCH domain protein</fullName>
    </submittedName>
</protein>
<dbReference type="SUPFAM" id="SSF48695">
    <property type="entry name" value="Multiheme cytochromes"/>
    <property type="match status" value="1"/>
</dbReference>
<keyword evidence="3" id="KW-0349">Heme</keyword>
<dbReference type="PATRIC" id="fig|537010.4.peg.3186"/>
<accession>G9XR16</accession>
<evidence type="ECO:0000256" key="1">
    <source>
        <dbReference type="ARBA" id="ARBA00004196"/>
    </source>
</evidence>
<dbReference type="EMBL" id="AFZX01000091">
    <property type="protein sequence ID" value="EHL05873.1"/>
    <property type="molecule type" value="Genomic_DNA"/>
</dbReference>
<dbReference type="Proteomes" id="UP000004416">
    <property type="component" value="Unassembled WGS sequence"/>
</dbReference>
<evidence type="ECO:0000256" key="3">
    <source>
        <dbReference type="ARBA" id="ARBA00022617"/>
    </source>
</evidence>
<dbReference type="GO" id="GO:0046872">
    <property type="term" value="F:metal ion binding"/>
    <property type="evidence" value="ECO:0007669"/>
    <property type="project" value="UniProtKB-KW"/>
</dbReference>
<name>G9XR16_DESHA</name>
<evidence type="ECO:0000256" key="7">
    <source>
        <dbReference type="SAM" id="MobiDB-lite"/>
    </source>
</evidence>
<keyword evidence="4" id="KW-0479">Metal-binding</keyword>
<dbReference type="HOGENOM" id="CLU_095695_0_0_9"/>
<proteinExistence type="predicted"/>
<evidence type="ECO:0000256" key="5">
    <source>
        <dbReference type="ARBA" id="ARBA00022982"/>
    </source>
</evidence>
<comment type="caution">
    <text evidence="10">The sequence shown here is derived from an EMBL/GenBank/DDBJ whole genome shotgun (WGS) entry which is preliminary data.</text>
</comment>
<feature type="domain" description="Tetrahaem cytochrome" evidence="9">
    <location>
        <begin position="104"/>
        <end position="212"/>
    </location>
</feature>
<evidence type="ECO:0000256" key="8">
    <source>
        <dbReference type="SAM" id="Phobius"/>
    </source>
</evidence>
<keyword evidence="8" id="KW-1133">Transmembrane helix</keyword>
<dbReference type="InterPro" id="IPR012286">
    <property type="entry name" value="Tetrahaem_cytochrome"/>
</dbReference>
<dbReference type="AlphaFoldDB" id="G9XR16"/>
<evidence type="ECO:0000259" key="9">
    <source>
        <dbReference type="Pfam" id="PF14537"/>
    </source>
</evidence>
<dbReference type="InterPro" id="IPR036280">
    <property type="entry name" value="Multihaem_cyt_sf"/>
</dbReference>
<evidence type="ECO:0000313" key="10">
    <source>
        <dbReference type="EMBL" id="EHL05873.1"/>
    </source>
</evidence>
<feature type="transmembrane region" description="Helical" evidence="8">
    <location>
        <begin position="21"/>
        <end position="39"/>
    </location>
</feature>
<dbReference type="Pfam" id="PF14537">
    <property type="entry name" value="Cytochrom_c3_2"/>
    <property type="match status" value="1"/>
</dbReference>